<dbReference type="Gene3D" id="3.40.50.150">
    <property type="entry name" value="Vaccinia Virus protein VP39"/>
    <property type="match status" value="1"/>
</dbReference>
<keyword evidence="2" id="KW-0808">Transferase</keyword>
<dbReference type="InterPro" id="IPR013216">
    <property type="entry name" value="Methyltransf_11"/>
</dbReference>
<reference evidence="2 3" key="1">
    <citation type="journal article" date="2018" name="Int. J. Syst. Evol. Microbiol.">
        <title>Uliginosibacterium sediminicola sp. nov., isolated from freshwater sediment.</title>
        <authorList>
            <person name="Hwang W.M."/>
            <person name="Kim S.M."/>
            <person name="Kang K."/>
            <person name="Ahn T.Y."/>
        </authorList>
    </citation>
    <scope>NUCLEOTIDE SEQUENCE [LARGE SCALE GENOMIC DNA]</scope>
    <source>
        <strain evidence="2 3">M1-21</strain>
    </source>
</reference>
<dbReference type="GO" id="GO:0032259">
    <property type="term" value="P:methylation"/>
    <property type="evidence" value="ECO:0007669"/>
    <property type="project" value="UniProtKB-KW"/>
</dbReference>
<dbReference type="GO" id="GO:0008168">
    <property type="term" value="F:methyltransferase activity"/>
    <property type="evidence" value="ECO:0007669"/>
    <property type="project" value="UniProtKB-KW"/>
</dbReference>
<dbReference type="InterPro" id="IPR029063">
    <property type="entry name" value="SAM-dependent_MTases_sf"/>
</dbReference>
<dbReference type="RefSeq" id="WP_345919888.1">
    <property type="nucleotide sequence ID" value="NZ_JBDIVE010000005.1"/>
</dbReference>
<evidence type="ECO:0000313" key="3">
    <source>
        <dbReference type="Proteomes" id="UP001410394"/>
    </source>
</evidence>
<gene>
    <name evidence="2" type="ORF">ABDB84_11575</name>
</gene>
<name>A0ABU9YZJ0_9RHOO</name>
<organism evidence="2 3">
    <name type="scientific">Uliginosibacterium sediminicola</name>
    <dbReference type="NCBI Taxonomy" id="2024550"/>
    <lineage>
        <taxon>Bacteria</taxon>
        <taxon>Pseudomonadati</taxon>
        <taxon>Pseudomonadota</taxon>
        <taxon>Betaproteobacteria</taxon>
        <taxon>Rhodocyclales</taxon>
        <taxon>Zoogloeaceae</taxon>
        <taxon>Uliginosibacterium</taxon>
    </lineage>
</organism>
<sequence>MSIPGFAEWLETPRGQYLLAWEQRKLDQIVADIFGYNAMQIGLPQTDFLRANRMPYRLHCCDSAPGVDVRCDAEELPFASQSIDLVVLPHVLEFAPHPHQLLREVERVLVPEGRVVIAGFNPLSLWGLRRAFSGNLGKIPWQGQYLPVSRLKDWLTLLGCETHDSAFGCYAPPLSSQAWLHRMSFMDALGERCWPIAGGAYIIHAVKRVRGMRLIRPQWRTAKRSRKAIAAAPQRKQQETP</sequence>
<comment type="caution">
    <text evidence="2">The sequence shown here is derived from an EMBL/GenBank/DDBJ whole genome shotgun (WGS) entry which is preliminary data.</text>
</comment>
<accession>A0ABU9YZJ0</accession>
<keyword evidence="3" id="KW-1185">Reference proteome</keyword>
<dbReference type="CDD" id="cd02440">
    <property type="entry name" value="AdoMet_MTases"/>
    <property type="match status" value="1"/>
</dbReference>
<feature type="domain" description="Methyltransferase type 11" evidence="1">
    <location>
        <begin position="69"/>
        <end position="117"/>
    </location>
</feature>
<dbReference type="Pfam" id="PF08241">
    <property type="entry name" value="Methyltransf_11"/>
    <property type="match status" value="1"/>
</dbReference>
<dbReference type="EMBL" id="JBDIVE010000005">
    <property type="protein sequence ID" value="MEN3069121.1"/>
    <property type="molecule type" value="Genomic_DNA"/>
</dbReference>
<protein>
    <submittedName>
        <fullName evidence="2">Class I SAM-dependent methyltransferase</fullName>
    </submittedName>
</protein>
<evidence type="ECO:0000313" key="2">
    <source>
        <dbReference type="EMBL" id="MEN3069121.1"/>
    </source>
</evidence>
<evidence type="ECO:0000259" key="1">
    <source>
        <dbReference type="Pfam" id="PF08241"/>
    </source>
</evidence>
<dbReference type="Proteomes" id="UP001410394">
    <property type="component" value="Unassembled WGS sequence"/>
</dbReference>
<proteinExistence type="predicted"/>
<dbReference type="SUPFAM" id="SSF53335">
    <property type="entry name" value="S-adenosyl-L-methionine-dependent methyltransferases"/>
    <property type="match status" value="1"/>
</dbReference>
<keyword evidence="2" id="KW-0489">Methyltransferase</keyword>